<keyword evidence="1" id="KW-0812">Transmembrane</keyword>
<dbReference type="RefSeq" id="WP_259625624.1">
    <property type="nucleotide sequence ID" value="NZ_JANYMP010000012.1"/>
</dbReference>
<feature type="transmembrane region" description="Helical" evidence="1">
    <location>
        <begin position="179"/>
        <end position="202"/>
    </location>
</feature>
<evidence type="ECO:0000256" key="1">
    <source>
        <dbReference type="SAM" id="Phobius"/>
    </source>
</evidence>
<feature type="transmembrane region" description="Helical" evidence="1">
    <location>
        <begin position="104"/>
        <end position="124"/>
    </location>
</feature>
<feature type="transmembrane region" description="Helical" evidence="1">
    <location>
        <begin position="66"/>
        <end position="84"/>
    </location>
</feature>
<feature type="transmembrane region" description="Helical" evidence="1">
    <location>
        <begin position="214"/>
        <end position="234"/>
    </location>
</feature>
<sequence length="235" mass="25151">MTTRIAYRVSVVLFASGLFHLLVFAVDGGPWEGPVSWRKPVTFGLSFGLTLATFAWVGALVRLRPFVVALFTAASVYEVLGITVQAWREVPSHFNNETPFDTAVTIGLALGGGVIIFSVVWLLVTAWRARHLTPSMLLAVRVGAATFLGAMAFGALMIARGSVLARTAGLTEAYGTAGIFKPAHGVAMHGVLLLPLLAWLLTFTTLDERGRTRVVAWTSVAYVALIGAATWYSLG</sequence>
<reference evidence="2" key="1">
    <citation type="submission" date="2022-08" db="EMBL/GenBank/DDBJ databases">
        <authorList>
            <person name="Tistechok S."/>
            <person name="Samborskyy M."/>
            <person name="Roman I."/>
        </authorList>
    </citation>
    <scope>NUCLEOTIDE SEQUENCE</scope>
    <source>
        <strain evidence="2">DSM 103496</strain>
    </source>
</reference>
<proteinExistence type="predicted"/>
<evidence type="ECO:0000313" key="2">
    <source>
        <dbReference type="EMBL" id="MCS7480129.1"/>
    </source>
</evidence>
<gene>
    <name evidence="2" type="ORF">NZH93_25010</name>
</gene>
<dbReference type="AlphaFoldDB" id="A0A9X2VPX2"/>
<evidence type="ECO:0000313" key="3">
    <source>
        <dbReference type="Proteomes" id="UP001141259"/>
    </source>
</evidence>
<feature type="transmembrane region" description="Helical" evidence="1">
    <location>
        <begin position="136"/>
        <end position="159"/>
    </location>
</feature>
<comment type="caution">
    <text evidence="2">The sequence shown here is derived from an EMBL/GenBank/DDBJ whole genome shotgun (WGS) entry which is preliminary data.</text>
</comment>
<dbReference type="Proteomes" id="UP001141259">
    <property type="component" value="Unassembled WGS sequence"/>
</dbReference>
<dbReference type="EMBL" id="JANYMP010000012">
    <property type="protein sequence ID" value="MCS7480129.1"/>
    <property type="molecule type" value="Genomic_DNA"/>
</dbReference>
<name>A0A9X2VPX2_9PSEU</name>
<feature type="transmembrane region" description="Helical" evidence="1">
    <location>
        <begin position="41"/>
        <end position="59"/>
    </location>
</feature>
<accession>A0A9X2VPX2</accession>
<keyword evidence="1" id="KW-0472">Membrane</keyword>
<organism evidence="2 3">
    <name type="scientific">Umezawaea endophytica</name>
    <dbReference type="NCBI Taxonomy" id="1654476"/>
    <lineage>
        <taxon>Bacteria</taxon>
        <taxon>Bacillati</taxon>
        <taxon>Actinomycetota</taxon>
        <taxon>Actinomycetes</taxon>
        <taxon>Pseudonocardiales</taxon>
        <taxon>Pseudonocardiaceae</taxon>
        <taxon>Umezawaea</taxon>
    </lineage>
</organism>
<keyword evidence="3" id="KW-1185">Reference proteome</keyword>
<protein>
    <submittedName>
        <fullName evidence="2">Uncharacterized protein</fullName>
    </submittedName>
</protein>
<keyword evidence="1" id="KW-1133">Transmembrane helix</keyword>